<dbReference type="Pfam" id="PF18903">
    <property type="entry name" value="DUF5659"/>
    <property type="match status" value="1"/>
</dbReference>
<proteinExistence type="predicted"/>
<protein>
    <recommendedName>
        <fullName evidence="1">DUF5659 domain-containing protein</fullName>
    </recommendedName>
</protein>
<evidence type="ECO:0000313" key="3">
    <source>
        <dbReference type="Proteomes" id="UP000228687"/>
    </source>
</evidence>
<name>A0A2H0Z0A1_9BACT</name>
<comment type="caution">
    <text evidence="2">The sequence shown here is derived from an EMBL/GenBank/DDBJ whole genome shotgun (WGS) entry which is preliminary data.</text>
</comment>
<accession>A0A2H0Z0A1</accession>
<dbReference type="AlphaFoldDB" id="A0A2H0Z0A1"/>
<organism evidence="2 3">
    <name type="scientific">Candidatus Kaiserbacteria bacterium CG08_land_8_20_14_0_20_50_21</name>
    <dbReference type="NCBI Taxonomy" id="1974604"/>
    <lineage>
        <taxon>Bacteria</taxon>
        <taxon>Candidatus Kaiseribacteriota</taxon>
    </lineage>
</organism>
<dbReference type="InterPro" id="IPR043718">
    <property type="entry name" value="DUF5659"/>
</dbReference>
<dbReference type="Proteomes" id="UP000228687">
    <property type="component" value="Unassembled WGS sequence"/>
</dbReference>
<feature type="domain" description="DUF5659" evidence="1">
    <location>
        <begin position="20"/>
        <end position="68"/>
    </location>
</feature>
<sequence length="101" mass="11532">MGRRDKDTDMTDKTNGNHDIFRTSDLPLAAYLDIAGVPLYQVVHEGNGHGVFEFVDEPGREELVKGWYSGQDPIPSAQAFWQQVRLMKRRLEVEIANTKRT</sequence>
<gene>
    <name evidence="2" type="ORF">COT23_01395</name>
</gene>
<reference evidence="3" key="1">
    <citation type="submission" date="2017-09" db="EMBL/GenBank/DDBJ databases">
        <title>Depth-based differentiation of microbial function through sediment-hosted aquifers and enrichment of novel symbionts in the deep terrestrial subsurface.</title>
        <authorList>
            <person name="Probst A.J."/>
            <person name="Ladd B."/>
            <person name="Jarett J.K."/>
            <person name="Geller-Mcgrath D.E."/>
            <person name="Sieber C.M.K."/>
            <person name="Emerson J.B."/>
            <person name="Anantharaman K."/>
            <person name="Thomas B.C."/>
            <person name="Malmstrom R."/>
            <person name="Stieglmeier M."/>
            <person name="Klingl A."/>
            <person name="Woyke T."/>
            <person name="Ryan C.M."/>
            <person name="Banfield J.F."/>
        </authorList>
    </citation>
    <scope>NUCLEOTIDE SEQUENCE [LARGE SCALE GENOMIC DNA]</scope>
</reference>
<evidence type="ECO:0000259" key="1">
    <source>
        <dbReference type="Pfam" id="PF18903"/>
    </source>
</evidence>
<evidence type="ECO:0000313" key="2">
    <source>
        <dbReference type="EMBL" id="PIS43412.1"/>
    </source>
</evidence>
<dbReference type="EMBL" id="PEXT01000028">
    <property type="protein sequence ID" value="PIS43412.1"/>
    <property type="molecule type" value="Genomic_DNA"/>
</dbReference>